<evidence type="ECO:0000313" key="2">
    <source>
        <dbReference type="EMBL" id="MCV2370669.1"/>
    </source>
</evidence>
<comment type="caution">
    <text evidence="2">The sequence shown here is derived from an EMBL/GenBank/DDBJ whole genome shotgun (WGS) entry which is preliminary data.</text>
</comment>
<keyword evidence="3" id="KW-1185">Reference proteome</keyword>
<evidence type="ECO:0000313" key="3">
    <source>
        <dbReference type="Proteomes" id="UP001209701"/>
    </source>
</evidence>
<reference evidence="2 3" key="1">
    <citation type="submission" date="2021-11" db="EMBL/GenBank/DDBJ databases">
        <authorList>
            <person name="Liang Q."/>
            <person name="Mou H."/>
            <person name="Liu Z."/>
        </authorList>
    </citation>
    <scope>NUCLEOTIDE SEQUENCE [LARGE SCALE GENOMIC DNA]</scope>
    <source>
        <strain evidence="2 3">CHU3</strain>
    </source>
</reference>
<feature type="chain" id="PRO_5046153741" evidence="1">
    <location>
        <begin position="29"/>
        <end position="48"/>
    </location>
</feature>
<accession>A0ABT2YKU3</accession>
<dbReference type="EMBL" id="JAJIRN010000010">
    <property type="protein sequence ID" value="MCV2370669.1"/>
    <property type="molecule type" value="Genomic_DNA"/>
</dbReference>
<name>A0ABT2YKU3_9BURK</name>
<dbReference type="RefSeq" id="WP_263573259.1">
    <property type="nucleotide sequence ID" value="NZ_JAJIRN010000010.1"/>
</dbReference>
<proteinExistence type="predicted"/>
<feature type="signal peptide" evidence="1">
    <location>
        <begin position="1"/>
        <end position="28"/>
    </location>
</feature>
<keyword evidence="1" id="KW-0732">Signal</keyword>
<gene>
    <name evidence="2" type="ORF">LNV07_21500</name>
</gene>
<dbReference type="Proteomes" id="UP001209701">
    <property type="component" value="Unassembled WGS sequence"/>
</dbReference>
<sequence length="48" mass="4864">MRLPFSLAMLKAGLIAGLAATAPMLCLAAETQEVLIGPAVSIDGVKLP</sequence>
<evidence type="ECO:0000256" key="1">
    <source>
        <dbReference type="SAM" id="SignalP"/>
    </source>
</evidence>
<organism evidence="2 3">
    <name type="scientific">Roseateles oligotrophus</name>
    <dbReference type="NCBI Taxonomy" id="1769250"/>
    <lineage>
        <taxon>Bacteria</taxon>
        <taxon>Pseudomonadati</taxon>
        <taxon>Pseudomonadota</taxon>
        <taxon>Betaproteobacteria</taxon>
        <taxon>Burkholderiales</taxon>
        <taxon>Sphaerotilaceae</taxon>
        <taxon>Roseateles</taxon>
    </lineage>
</organism>
<protein>
    <submittedName>
        <fullName evidence="2">Uncharacterized protein</fullName>
    </submittedName>
</protein>